<dbReference type="InterPro" id="IPR049052">
    <property type="entry name" value="nSTAND1"/>
</dbReference>
<evidence type="ECO:0000256" key="6">
    <source>
        <dbReference type="ARBA" id="ARBA00022679"/>
    </source>
</evidence>
<accession>B2HIS3</accession>
<evidence type="ECO:0000256" key="8">
    <source>
        <dbReference type="ARBA" id="ARBA00022737"/>
    </source>
</evidence>
<dbReference type="InterPro" id="IPR000719">
    <property type="entry name" value="Prot_kinase_dom"/>
</dbReference>
<evidence type="ECO:0000256" key="2">
    <source>
        <dbReference type="ARBA" id="ARBA00012513"/>
    </source>
</evidence>
<evidence type="ECO:0000256" key="10">
    <source>
        <dbReference type="ARBA" id="ARBA00022777"/>
    </source>
</evidence>
<keyword evidence="10" id="KW-0418">Kinase</keyword>
<dbReference type="InterPro" id="IPR020472">
    <property type="entry name" value="WD40_PAC1"/>
</dbReference>
<dbReference type="InterPro" id="IPR015943">
    <property type="entry name" value="WD40/YVTN_repeat-like_dom_sf"/>
</dbReference>
<dbReference type="GO" id="GO:0005524">
    <property type="term" value="F:ATP binding"/>
    <property type="evidence" value="ECO:0007669"/>
    <property type="project" value="UniProtKB-KW"/>
</dbReference>
<name>B2HIS3_MYCMM</name>
<keyword evidence="8" id="KW-0677">Repeat</keyword>
<keyword evidence="9" id="KW-0547">Nucleotide-binding</keyword>
<dbReference type="PANTHER" id="PTHR19879:SF9">
    <property type="entry name" value="TRANSCRIPTION INITIATION FACTOR TFIID SUBUNIT 5"/>
    <property type="match status" value="1"/>
</dbReference>
<dbReference type="GO" id="GO:0080090">
    <property type="term" value="P:regulation of primary metabolic process"/>
    <property type="evidence" value="ECO:0007669"/>
    <property type="project" value="UniProtKB-ARBA"/>
</dbReference>
<evidence type="ECO:0000256" key="14">
    <source>
        <dbReference type="PROSITE-ProRule" id="PRU00221"/>
    </source>
</evidence>
<organism evidence="17 18">
    <name type="scientific">Mycobacterium marinum (strain ATCC BAA-535 / M)</name>
    <dbReference type="NCBI Taxonomy" id="216594"/>
    <lineage>
        <taxon>Bacteria</taxon>
        <taxon>Bacillati</taxon>
        <taxon>Actinomycetota</taxon>
        <taxon>Actinomycetes</taxon>
        <taxon>Mycobacteriales</taxon>
        <taxon>Mycobacteriaceae</taxon>
        <taxon>Mycobacterium</taxon>
        <taxon>Mycobacterium ulcerans group</taxon>
    </lineage>
</organism>
<feature type="repeat" description="WD" evidence="14">
    <location>
        <begin position="1387"/>
        <end position="1428"/>
    </location>
</feature>
<evidence type="ECO:0000256" key="13">
    <source>
        <dbReference type="ARBA" id="ARBA00023136"/>
    </source>
</evidence>
<feature type="domain" description="Protein kinase" evidence="16">
    <location>
        <begin position="9"/>
        <end position="269"/>
    </location>
</feature>
<evidence type="ECO:0000256" key="11">
    <source>
        <dbReference type="ARBA" id="ARBA00022840"/>
    </source>
</evidence>
<evidence type="ECO:0000313" key="18">
    <source>
        <dbReference type="Proteomes" id="UP000001190"/>
    </source>
</evidence>
<dbReference type="InterPro" id="IPR019775">
    <property type="entry name" value="WD40_repeat_CS"/>
</dbReference>
<feature type="repeat" description="WD" evidence="14">
    <location>
        <begin position="934"/>
        <end position="967"/>
    </location>
</feature>
<keyword evidence="18" id="KW-1185">Reference proteome</keyword>
<dbReference type="PROSITE" id="PS50011">
    <property type="entry name" value="PROTEIN_KINASE_DOM"/>
    <property type="match status" value="1"/>
</dbReference>
<evidence type="ECO:0000256" key="5">
    <source>
        <dbReference type="ARBA" id="ARBA00022574"/>
    </source>
</evidence>
<dbReference type="HOGENOM" id="CLU_002352_0_2_11"/>
<dbReference type="PROSITE" id="PS50294">
    <property type="entry name" value="WD_REPEATS_REGION"/>
    <property type="match status" value="14"/>
</dbReference>
<evidence type="ECO:0000256" key="15">
    <source>
        <dbReference type="SAM" id="Coils"/>
    </source>
</evidence>
<dbReference type="Gene3D" id="2.130.10.10">
    <property type="entry name" value="YVTN repeat-like/Quinoprotein amine dehydrogenase"/>
    <property type="match status" value="5"/>
</dbReference>
<feature type="repeat" description="WD" evidence="14">
    <location>
        <begin position="1072"/>
        <end position="1105"/>
    </location>
</feature>
<keyword evidence="5 14" id="KW-0853">WD repeat</keyword>
<feature type="repeat" description="WD" evidence="14">
    <location>
        <begin position="1164"/>
        <end position="1197"/>
    </location>
</feature>
<dbReference type="InterPro" id="IPR036322">
    <property type="entry name" value="WD40_repeat_dom_sf"/>
</dbReference>
<evidence type="ECO:0000256" key="4">
    <source>
        <dbReference type="ARBA" id="ARBA00022527"/>
    </source>
</evidence>
<keyword evidence="4" id="KW-0723">Serine/threonine-protein kinase</keyword>
<feature type="repeat" description="WD" evidence="14">
    <location>
        <begin position="1524"/>
        <end position="1555"/>
    </location>
</feature>
<reference evidence="17 18" key="1">
    <citation type="journal article" date="2008" name="Genome Res.">
        <title>Insights from the complete genome sequence of Mycobacterium marinum on the evolution of Mycobacterium tuberculosis.</title>
        <authorList>
            <person name="Stinear T.P."/>
            <person name="Seemann T."/>
            <person name="Harrison P.F."/>
            <person name="Jenkin G.A."/>
            <person name="Davies J.K."/>
            <person name="Johnson P.D."/>
            <person name="Abdellah Z."/>
            <person name="Arrowsmith C."/>
            <person name="Chillingworth T."/>
            <person name="Churcher C."/>
            <person name="Clarke K."/>
            <person name="Cronin A."/>
            <person name="Davis P."/>
            <person name="Goodhead I."/>
            <person name="Holroyd N."/>
            <person name="Jagels K."/>
            <person name="Lord A."/>
            <person name="Moule S."/>
            <person name="Mungall K."/>
            <person name="Norbertczak H."/>
            <person name="Quail M.A."/>
            <person name="Rabbinowitsch E."/>
            <person name="Walker D."/>
            <person name="White B."/>
            <person name="Whitehead S."/>
            <person name="Small P.L."/>
            <person name="Brosch R."/>
            <person name="Ramakrishnan L."/>
            <person name="Fischbach M.A."/>
            <person name="Parkhill J."/>
            <person name="Cole S.T."/>
        </authorList>
    </citation>
    <scope>NUCLEOTIDE SEQUENCE [LARGE SCALE GENOMIC DNA]</scope>
    <source>
        <strain evidence="18">ATCC BAA-535 / M</strain>
    </source>
</reference>
<dbReference type="SUPFAM" id="SSF56112">
    <property type="entry name" value="Protein kinase-like (PK-like)"/>
    <property type="match status" value="1"/>
</dbReference>
<dbReference type="SUPFAM" id="SSF50978">
    <property type="entry name" value="WD40 repeat-like"/>
    <property type="match status" value="2"/>
</dbReference>
<dbReference type="eggNOG" id="COG2319">
    <property type="taxonomic scope" value="Bacteria"/>
</dbReference>
<feature type="repeat" description="WD" evidence="14">
    <location>
        <begin position="1295"/>
        <end position="1336"/>
    </location>
</feature>
<dbReference type="PROSITE" id="PS50082">
    <property type="entry name" value="WD_REPEATS_2"/>
    <property type="match status" value="14"/>
</dbReference>
<sequence>MDAREFGRYRLFELIGQGAAGTVYKAHDTVMGRDVAIKILPADRANEPGFRARFSREALIAARLTDPHIIPVHDTGEIDGQLYLVMPIINGVDLEVALQRDGPMTPARAVRMVEQIAAALDAAHAHGLVHRDVKPSNALMTDQGFVYLIDFGLAQDGTGAKLTAESRTAGTWAYMAPERMMSDVIDARADVYSLTCLLYECLTGEMPFPGDRVALQMTAHLATPPPKPSERRSAVPAGFDDVIARGMAKQPDDRYPSAGELAMAAAAALATPPGGQTTTAGHHIQVATQTPKLVDSPSPRDTAPLGLEDIPRAGMGAASFPWPPPSQPDRPPYLGWEPFQPVDAGVFFGRDAEVARAMDALRGMRASDETLFVVLGASGAGKSCFLRAGIVPRLQRQASKYLVLDIVRPELKALTGACGLAQAICTTRQRLGLAQPPLGDIKEACASRDVARLRTWLLECRTAANRQPATGATDDTPVTLVLPLDQAEELFTSDAGVEAAGLLALIRDLALGTNGQDRLPLIVAATIRTDRYELMQTAPQLAGLQTKQFDLRPMDATQFNRVITGPAQRSTDGGRPLYLDEELVRHLLADATGGADTLPLLSLTLAWLYRDYGSTGRLTLEPYAKRGGIDGVVQAEIHEILSSDPDERAQQLKLLRAAFIPWLATINPDNDQPMRRLARWADLPDDSRPLLERFLARRLLIKDLRDGEVIVEVALESLLRQWGDLSGWLADEVEDLKAADALERSAAEWEKKRRDEAWLLRGSQLAAAENLAAKTGFRERLNQTHDYLLASRHCENERAELEKQRQRAELEAAKKLAAAETQAREQAQESAAALRQRSRVLRAVIAATSVIAVIAVVGAATAVIMFNRATRQARDALAAQLDAQASLVFSGTIAESDIRALAATLAARQLRSNPAASRGAFYTATAALNTTRIIIPTQAPVNTVAISPDGHTLASGGENGNIQLWNLTDAAHPGPLGPPLQGHSAGVVSIAFSPDGHTLASGSDDGTIRLWNLTDPAHPGPLDPPLEDHSAGVAEVAFSPDGHTLASGSHDGTIRLWNLTDPAHPRRLGQPLQSHTGSVASIAFNPDGHTLASGSHDGTIQLWNLTDPAHPGPLGPPLEGHSASVAGVAFSPDGHTLASGSDDGTIRLWNLTDPAHPGPLGPPLQGHSAGVASVAFGPDGNTLASGSVDDTVRLWDVTDPAQPGPLGQPLTGHHGTVWSIAFGPDGHTLTTGSHDGTIRLWNLNTVLPVRGHTGPVRSAVFSPDVQTLASGGDDATIALWDLTNPGHPRQLGQPLRGHSDTVQSLAFSPDGHTLASGSDDATIALWDLTDPTDPRQLGQPLRGHSDTVQSLAFSPDGHTLASGSDDATIALWDLTNPGHPRQLGKPLRGHTRTVQSLAFSPDGHTLASGSDDTTIALWDLTDPAHARQLGKPLYGYSSAVLGVAFSPDGRLLASGSGDDTVVLWNLTDPAHPSPLGHPLHGHSGYVNRVAFSPDGHTLASGSSDHTVQLWDLTNLTPAGLGQPLRGHTDSVLGVAFSPDGHTLVSSSADATVRVWPTPLDATVTVLCSKLTSNISRHDWREWISPDVDYIALCPNLPVPR</sequence>
<dbReference type="Pfam" id="PF20703">
    <property type="entry name" value="nSTAND1"/>
    <property type="match status" value="1"/>
</dbReference>
<dbReference type="InterPro" id="IPR001680">
    <property type="entry name" value="WD40_rpt"/>
</dbReference>
<keyword evidence="7" id="KW-0812">Transmembrane</keyword>
<feature type="repeat" description="WD" evidence="14">
    <location>
        <begin position="1249"/>
        <end position="1284"/>
    </location>
</feature>
<dbReference type="CDD" id="cd00200">
    <property type="entry name" value="WD40"/>
    <property type="match status" value="3"/>
</dbReference>
<feature type="repeat" description="WD" evidence="14">
    <location>
        <begin position="1210"/>
        <end position="1245"/>
    </location>
</feature>
<dbReference type="eggNOG" id="COG0515">
    <property type="taxonomic scope" value="Bacteria"/>
</dbReference>
<evidence type="ECO:0000256" key="12">
    <source>
        <dbReference type="ARBA" id="ARBA00022989"/>
    </source>
</evidence>
<keyword evidence="3" id="KW-1003">Cell membrane</keyword>
<dbReference type="InterPro" id="IPR011009">
    <property type="entry name" value="Kinase-like_dom_sf"/>
</dbReference>
<keyword evidence="15" id="KW-0175">Coiled coil</keyword>
<dbReference type="EMBL" id="CP000854">
    <property type="protein sequence ID" value="ACC41830.1"/>
    <property type="molecule type" value="Genomic_DNA"/>
</dbReference>
<dbReference type="Pfam" id="PF00400">
    <property type="entry name" value="WD40"/>
    <property type="match status" value="14"/>
</dbReference>
<dbReference type="Gene3D" id="1.10.510.10">
    <property type="entry name" value="Transferase(Phosphotransferase) domain 1"/>
    <property type="match status" value="1"/>
</dbReference>
<keyword evidence="11" id="KW-0067">ATP-binding</keyword>
<evidence type="ECO:0000256" key="9">
    <source>
        <dbReference type="ARBA" id="ARBA00022741"/>
    </source>
</evidence>
<feature type="repeat" description="WD" evidence="14">
    <location>
        <begin position="980"/>
        <end position="1013"/>
    </location>
</feature>
<dbReference type="GO" id="GO:0004674">
    <property type="term" value="F:protein serine/threonine kinase activity"/>
    <property type="evidence" value="ECO:0007669"/>
    <property type="project" value="UniProtKB-KW"/>
</dbReference>
<dbReference type="STRING" id="216594.MMAR_3405"/>
<evidence type="ECO:0000256" key="1">
    <source>
        <dbReference type="ARBA" id="ARBA00004162"/>
    </source>
</evidence>
<evidence type="ECO:0000313" key="17">
    <source>
        <dbReference type="EMBL" id="ACC41830.1"/>
    </source>
</evidence>
<feature type="repeat" description="WD" evidence="14">
    <location>
        <begin position="1118"/>
        <end position="1151"/>
    </location>
</feature>
<dbReference type="Proteomes" id="UP000001190">
    <property type="component" value="Chromosome"/>
</dbReference>
<feature type="repeat" description="WD" evidence="14">
    <location>
        <begin position="1433"/>
        <end position="1466"/>
    </location>
</feature>
<dbReference type="KEGG" id="mmi:MMAR_3405"/>
<dbReference type="EC" id="2.7.11.1" evidence="2"/>
<dbReference type="FunFam" id="1.10.510.10:FF:000021">
    <property type="entry name" value="Serine/threonine protein kinase"/>
    <property type="match status" value="1"/>
</dbReference>
<feature type="repeat" description="WD" evidence="14">
    <location>
        <begin position="1479"/>
        <end position="1514"/>
    </location>
</feature>
<feature type="repeat" description="WD" evidence="14">
    <location>
        <begin position="1341"/>
        <end position="1376"/>
    </location>
</feature>
<dbReference type="SMART" id="SM00320">
    <property type="entry name" value="WD40"/>
    <property type="match status" value="14"/>
</dbReference>
<dbReference type="PROSITE" id="PS00678">
    <property type="entry name" value="WD_REPEATS_1"/>
    <property type="match status" value="13"/>
</dbReference>
<proteinExistence type="predicted"/>
<comment type="subcellular location">
    <subcellularLocation>
        <location evidence="1">Cell membrane</location>
        <topology evidence="1">Single-pass membrane protein</topology>
    </subcellularLocation>
</comment>
<dbReference type="Pfam" id="PF00069">
    <property type="entry name" value="Pkinase"/>
    <property type="match status" value="1"/>
</dbReference>
<feature type="repeat" description="WD" evidence="14">
    <location>
        <begin position="1026"/>
        <end position="1067"/>
    </location>
</feature>
<keyword evidence="6" id="KW-0808">Transferase</keyword>
<evidence type="ECO:0000259" key="16">
    <source>
        <dbReference type="PROSITE" id="PS50011"/>
    </source>
</evidence>
<dbReference type="PRINTS" id="PR00320">
    <property type="entry name" value="GPROTEINBRPT"/>
</dbReference>
<dbReference type="PANTHER" id="PTHR19879">
    <property type="entry name" value="TRANSCRIPTION INITIATION FACTOR TFIID"/>
    <property type="match status" value="1"/>
</dbReference>
<dbReference type="Gene3D" id="3.30.200.20">
    <property type="entry name" value="Phosphorylase Kinase, domain 1"/>
    <property type="match status" value="1"/>
</dbReference>
<evidence type="ECO:0000256" key="7">
    <source>
        <dbReference type="ARBA" id="ARBA00022692"/>
    </source>
</evidence>
<evidence type="ECO:0000256" key="3">
    <source>
        <dbReference type="ARBA" id="ARBA00022475"/>
    </source>
</evidence>
<keyword evidence="13" id="KW-0472">Membrane</keyword>
<protein>
    <recommendedName>
        <fullName evidence="2">non-specific serine/threonine protein kinase</fullName>
        <ecNumber evidence="2">2.7.11.1</ecNumber>
    </recommendedName>
</protein>
<gene>
    <name evidence="17" type="ordered locus">MMAR_3405</name>
</gene>
<dbReference type="SMART" id="SM00220">
    <property type="entry name" value="S_TKc"/>
    <property type="match status" value="1"/>
</dbReference>
<dbReference type="CDD" id="cd14014">
    <property type="entry name" value="STKc_PknB_like"/>
    <property type="match status" value="1"/>
</dbReference>
<keyword evidence="12" id="KW-1133">Transmembrane helix</keyword>
<dbReference type="GO" id="GO:0005886">
    <property type="term" value="C:plasma membrane"/>
    <property type="evidence" value="ECO:0007669"/>
    <property type="project" value="UniProtKB-SubCell"/>
</dbReference>
<dbReference type="OrthoDB" id="134501at2"/>
<feature type="coiled-coil region" evidence="15">
    <location>
        <begin position="791"/>
        <end position="837"/>
    </location>
</feature>